<reference evidence="2 3" key="1">
    <citation type="submission" date="2019-10" db="EMBL/GenBank/DDBJ databases">
        <title>Assembly and Annotation for the nematode Trichostrongylus colubriformis.</title>
        <authorList>
            <person name="Martin J."/>
        </authorList>
    </citation>
    <scope>NUCLEOTIDE SEQUENCE [LARGE SCALE GENOMIC DNA]</scope>
    <source>
        <strain evidence="2">G859</strain>
        <tissue evidence="2">Whole worm</tissue>
    </source>
</reference>
<keyword evidence="3" id="KW-1185">Reference proteome</keyword>
<dbReference type="EMBL" id="WIXE01017692">
    <property type="protein sequence ID" value="KAK5971519.1"/>
    <property type="molecule type" value="Genomic_DNA"/>
</dbReference>
<sequence>MDSESDELSISDYGNDSESTCSLYPLAPTETYVEGDDDSYSLQALSEAEVRTALAALSAYSYDHVKQLTAAKEDTEMDVDTAISACNAALEGITRSMYS</sequence>
<feature type="region of interest" description="Disordered" evidence="1">
    <location>
        <begin position="1"/>
        <end position="21"/>
    </location>
</feature>
<feature type="compositionally biased region" description="Polar residues" evidence="1">
    <location>
        <begin position="12"/>
        <end position="21"/>
    </location>
</feature>
<proteinExistence type="predicted"/>
<name>A0AAN8IEB8_TRICO</name>
<evidence type="ECO:0000256" key="1">
    <source>
        <dbReference type="SAM" id="MobiDB-lite"/>
    </source>
</evidence>
<dbReference type="Proteomes" id="UP001331761">
    <property type="component" value="Unassembled WGS sequence"/>
</dbReference>
<evidence type="ECO:0000313" key="2">
    <source>
        <dbReference type="EMBL" id="KAK5971519.1"/>
    </source>
</evidence>
<organism evidence="2 3">
    <name type="scientific">Trichostrongylus colubriformis</name>
    <name type="common">Black scour worm</name>
    <dbReference type="NCBI Taxonomy" id="6319"/>
    <lineage>
        <taxon>Eukaryota</taxon>
        <taxon>Metazoa</taxon>
        <taxon>Ecdysozoa</taxon>
        <taxon>Nematoda</taxon>
        <taxon>Chromadorea</taxon>
        <taxon>Rhabditida</taxon>
        <taxon>Rhabditina</taxon>
        <taxon>Rhabditomorpha</taxon>
        <taxon>Strongyloidea</taxon>
        <taxon>Trichostrongylidae</taxon>
        <taxon>Trichostrongylus</taxon>
    </lineage>
</organism>
<gene>
    <name evidence="2" type="ORF">GCK32_002373</name>
</gene>
<evidence type="ECO:0000313" key="3">
    <source>
        <dbReference type="Proteomes" id="UP001331761"/>
    </source>
</evidence>
<dbReference type="AlphaFoldDB" id="A0AAN8IEB8"/>
<protein>
    <submittedName>
        <fullName evidence="2">Uncharacterized protein</fullName>
    </submittedName>
</protein>
<accession>A0AAN8IEB8</accession>
<comment type="caution">
    <text evidence="2">The sequence shown here is derived from an EMBL/GenBank/DDBJ whole genome shotgun (WGS) entry which is preliminary data.</text>
</comment>